<accession>A0A0F9SJ64</accession>
<comment type="caution">
    <text evidence="1">The sequence shown here is derived from an EMBL/GenBank/DDBJ whole genome shotgun (WGS) entry which is preliminary data.</text>
</comment>
<name>A0A0F9SJ64_9ZZZZ</name>
<reference evidence="1" key="1">
    <citation type="journal article" date="2015" name="Nature">
        <title>Complex archaea that bridge the gap between prokaryotes and eukaryotes.</title>
        <authorList>
            <person name="Spang A."/>
            <person name="Saw J.H."/>
            <person name="Jorgensen S.L."/>
            <person name="Zaremba-Niedzwiedzka K."/>
            <person name="Martijn J."/>
            <person name="Lind A.E."/>
            <person name="van Eijk R."/>
            <person name="Schleper C."/>
            <person name="Guy L."/>
            <person name="Ettema T.J."/>
        </authorList>
    </citation>
    <scope>NUCLEOTIDE SEQUENCE</scope>
</reference>
<gene>
    <name evidence="1" type="ORF">LCGC14_0767970</name>
</gene>
<sequence>MLYEYALTIAANTPASAPETLAAPLAPGTIVRVDLQFPRGCVGLAHVQIWRSEHQVWPGNLDGSIAAEGLVVTWPEDYDLDDEPFALEIRGWNVDDSYAHTITCRFALLPLDVKEEARASAGLLQRIGTAIFGGS</sequence>
<proteinExistence type="predicted"/>
<organism evidence="1">
    <name type="scientific">marine sediment metagenome</name>
    <dbReference type="NCBI Taxonomy" id="412755"/>
    <lineage>
        <taxon>unclassified sequences</taxon>
        <taxon>metagenomes</taxon>
        <taxon>ecological metagenomes</taxon>
    </lineage>
</organism>
<protein>
    <submittedName>
        <fullName evidence="1">Uncharacterized protein</fullName>
    </submittedName>
</protein>
<dbReference type="AlphaFoldDB" id="A0A0F9SJ64"/>
<evidence type="ECO:0000313" key="1">
    <source>
        <dbReference type="EMBL" id="KKN36986.1"/>
    </source>
</evidence>
<dbReference type="EMBL" id="LAZR01001928">
    <property type="protein sequence ID" value="KKN36986.1"/>
    <property type="molecule type" value="Genomic_DNA"/>
</dbReference>